<evidence type="ECO:0000259" key="5">
    <source>
        <dbReference type="PROSITE" id="PS50109"/>
    </source>
</evidence>
<dbReference type="SUPFAM" id="SSF55874">
    <property type="entry name" value="ATPase domain of HSP90 chaperone/DNA topoisomerase II/histidine kinase"/>
    <property type="match status" value="1"/>
</dbReference>
<keyword evidence="3 4" id="KW-0597">Phosphoprotein</keyword>
<dbReference type="CDD" id="cd19920">
    <property type="entry name" value="REC_PA4781-like"/>
    <property type="match status" value="1"/>
</dbReference>
<keyword evidence="8" id="KW-1185">Reference proteome</keyword>
<dbReference type="EC" id="2.7.13.3" evidence="2"/>
<dbReference type="InterPro" id="IPR036097">
    <property type="entry name" value="HisK_dim/P_sf"/>
</dbReference>
<dbReference type="PROSITE" id="PS50110">
    <property type="entry name" value="RESPONSE_REGULATORY"/>
    <property type="match status" value="1"/>
</dbReference>
<dbReference type="InterPro" id="IPR003661">
    <property type="entry name" value="HisK_dim/P_dom"/>
</dbReference>
<proteinExistence type="predicted"/>
<name>A0A1H6F8F3_9GAMM</name>
<evidence type="ECO:0000256" key="3">
    <source>
        <dbReference type="ARBA" id="ARBA00022553"/>
    </source>
</evidence>
<evidence type="ECO:0000313" key="8">
    <source>
        <dbReference type="Proteomes" id="UP000236724"/>
    </source>
</evidence>
<gene>
    <name evidence="7" type="primary">pleD_6</name>
    <name evidence="7" type="ORF">MBHS_02264</name>
</gene>
<dbReference type="CDD" id="cd00082">
    <property type="entry name" value="HisKA"/>
    <property type="match status" value="1"/>
</dbReference>
<comment type="catalytic activity">
    <reaction evidence="1">
        <text>ATP + protein L-histidine = ADP + protein N-phospho-L-histidine.</text>
        <dbReference type="EC" id="2.7.13.3"/>
    </reaction>
</comment>
<dbReference type="Gene3D" id="1.10.287.130">
    <property type="match status" value="1"/>
</dbReference>
<dbReference type="InterPro" id="IPR003594">
    <property type="entry name" value="HATPase_dom"/>
</dbReference>
<dbReference type="PROSITE" id="PS50109">
    <property type="entry name" value="HIS_KIN"/>
    <property type="match status" value="1"/>
</dbReference>
<evidence type="ECO:0000256" key="2">
    <source>
        <dbReference type="ARBA" id="ARBA00012438"/>
    </source>
</evidence>
<evidence type="ECO:0000259" key="6">
    <source>
        <dbReference type="PROSITE" id="PS50110"/>
    </source>
</evidence>
<feature type="domain" description="Response regulatory" evidence="6">
    <location>
        <begin position="13"/>
        <end position="129"/>
    </location>
</feature>
<evidence type="ECO:0000313" key="7">
    <source>
        <dbReference type="EMBL" id="SEH06402.1"/>
    </source>
</evidence>
<dbReference type="EMBL" id="FMSV02000491">
    <property type="protein sequence ID" value="SEH06402.1"/>
    <property type="molecule type" value="Genomic_DNA"/>
</dbReference>
<organism evidence="7 8">
    <name type="scientific">Candidatus Venteria ishoeyi</name>
    <dbReference type="NCBI Taxonomy" id="1899563"/>
    <lineage>
        <taxon>Bacteria</taxon>
        <taxon>Pseudomonadati</taxon>
        <taxon>Pseudomonadota</taxon>
        <taxon>Gammaproteobacteria</taxon>
        <taxon>Thiotrichales</taxon>
        <taxon>Thiotrichaceae</taxon>
        <taxon>Venteria</taxon>
    </lineage>
</organism>
<dbReference type="Pfam" id="PF02518">
    <property type="entry name" value="HATPase_c"/>
    <property type="match status" value="1"/>
</dbReference>
<sequence>MEHMEADVMTQKQILVVDDIPSNLHLLFRYLKRLDFKVLIAENGEHALKQLGYCHPDLILLDIMMPGVDGFEVCRRLKKNPATADIPVIFMSALTETIDKVTGFEVGGVDYLTKPLQYEEVLARINAHLSLNELRQTLTHKNAALRQQNKELQAFGHTVAHDLKTPVNGLLGSAEALRANLGENLTPRADKYLSFINQTSQKIRHIIDALLLLSESREAEVALTPLDMPSIIDSAIQRLETRINTFNVEITMGQNWPQAIGYAPWIEEVWVNYLSNAIMYGGMPPQLILDAVLDEPHGQVRFQISDNGLGVAPELQEKLFIPFSRIGSQRLPGHGLGLSIVQRIIERCGGNTGMHNRDKGGACFYFTLPSTSLSKG</sequence>
<feature type="modified residue" description="4-aspartylphosphate" evidence="4">
    <location>
        <position position="62"/>
    </location>
</feature>
<dbReference type="InterPro" id="IPR001789">
    <property type="entry name" value="Sig_transdc_resp-reg_receiver"/>
</dbReference>
<dbReference type="PANTHER" id="PTHR43547:SF2">
    <property type="entry name" value="HYBRID SIGNAL TRANSDUCTION HISTIDINE KINASE C"/>
    <property type="match status" value="1"/>
</dbReference>
<dbReference type="InterPro" id="IPR005467">
    <property type="entry name" value="His_kinase_dom"/>
</dbReference>
<dbReference type="Pfam" id="PF00072">
    <property type="entry name" value="Response_reg"/>
    <property type="match status" value="1"/>
</dbReference>
<dbReference type="SMART" id="SM00387">
    <property type="entry name" value="HATPase_c"/>
    <property type="match status" value="1"/>
</dbReference>
<dbReference type="GO" id="GO:0000155">
    <property type="term" value="F:phosphorelay sensor kinase activity"/>
    <property type="evidence" value="ECO:0007669"/>
    <property type="project" value="InterPro"/>
</dbReference>
<dbReference type="Gene3D" id="3.40.50.2300">
    <property type="match status" value="1"/>
</dbReference>
<dbReference type="PRINTS" id="PR00344">
    <property type="entry name" value="BCTRLSENSOR"/>
</dbReference>
<evidence type="ECO:0000256" key="1">
    <source>
        <dbReference type="ARBA" id="ARBA00000085"/>
    </source>
</evidence>
<dbReference type="Proteomes" id="UP000236724">
    <property type="component" value="Unassembled WGS sequence"/>
</dbReference>
<dbReference type="SUPFAM" id="SSF52172">
    <property type="entry name" value="CheY-like"/>
    <property type="match status" value="1"/>
</dbReference>
<dbReference type="Pfam" id="PF00512">
    <property type="entry name" value="HisKA"/>
    <property type="match status" value="1"/>
</dbReference>
<reference evidence="7 8" key="1">
    <citation type="submission" date="2016-10" db="EMBL/GenBank/DDBJ databases">
        <authorList>
            <person name="de Groot N.N."/>
        </authorList>
    </citation>
    <scope>NUCLEOTIDE SEQUENCE [LARGE SCALE GENOMIC DNA]</scope>
    <source>
        <strain evidence="7">MBHS1</strain>
    </source>
</reference>
<dbReference type="InterPro" id="IPR004358">
    <property type="entry name" value="Sig_transdc_His_kin-like_C"/>
</dbReference>
<feature type="domain" description="Histidine kinase" evidence="5">
    <location>
        <begin position="158"/>
        <end position="372"/>
    </location>
</feature>
<dbReference type="InterPro" id="IPR011006">
    <property type="entry name" value="CheY-like_superfamily"/>
</dbReference>
<dbReference type="SMART" id="SM00388">
    <property type="entry name" value="HisKA"/>
    <property type="match status" value="1"/>
</dbReference>
<dbReference type="Gene3D" id="6.10.250.690">
    <property type="match status" value="1"/>
</dbReference>
<dbReference type="Gene3D" id="3.30.565.10">
    <property type="entry name" value="Histidine kinase-like ATPase, C-terminal domain"/>
    <property type="match status" value="1"/>
</dbReference>
<dbReference type="PANTHER" id="PTHR43547">
    <property type="entry name" value="TWO-COMPONENT HISTIDINE KINASE"/>
    <property type="match status" value="1"/>
</dbReference>
<accession>A0A1H6F8F3</accession>
<dbReference type="InterPro" id="IPR036890">
    <property type="entry name" value="HATPase_C_sf"/>
</dbReference>
<protein>
    <recommendedName>
        <fullName evidence="2">histidine kinase</fullName>
        <ecNumber evidence="2">2.7.13.3</ecNumber>
    </recommendedName>
</protein>
<dbReference type="SMART" id="SM00448">
    <property type="entry name" value="REC"/>
    <property type="match status" value="1"/>
</dbReference>
<evidence type="ECO:0000256" key="4">
    <source>
        <dbReference type="PROSITE-ProRule" id="PRU00169"/>
    </source>
</evidence>
<dbReference type="AlphaFoldDB" id="A0A1H6F8F3"/>
<dbReference type="SUPFAM" id="SSF47384">
    <property type="entry name" value="Homodimeric domain of signal transducing histidine kinase"/>
    <property type="match status" value="1"/>
</dbReference>